<keyword evidence="2" id="KW-0496">Mitochondrion</keyword>
<name>A0A516EZM2_9BIVA</name>
<geneLocation type="mitochondrion" evidence="2"/>
<dbReference type="GeneID" id="41043495"/>
<dbReference type="RefSeq" id="YP_009681519.1">
    <property type="nucleotide sequence ID" value="NC_044131.1"/>
</dbReference>
<dbReference type="EMBL" id="MK721549">
    <property type="protein sequence ID" value="QDO71951.1"/>
    <property type="molecule type" value="Genomic_DNA"/>
</dbReference>
<evidence type="ECO:0000256" key="1">
    <source>
        <dbReference type="SAM" id="Phobius"/>
    </source>
</evidence>
<reference evidence="2" key="1">
    <citation type="journal article" date="2019" name="Mol. Phylogenet. Evol.">
        <title>A mitochondrial genome phylogeny of Mytilidae (Bivalvia: Mytilida).</title>
        <authorList>
            <person name="Lee Y."/>
            <person name="Kwak H."/>
            <person name="Shin J."/>
            <person name="Kim S.C."/>
            <person name="Kim T."/>
            <person name="Park J.K."/>
        </authorList>
    </citation>
    <scope>NUCLEOTIDE SEQUENCE</scope>
</reference>
<proteinExistence type="predicted"/>
<organism evidence="2">
    <name type="scientific">Septifer bilocularis</name>
    <dbReference type="NCBI Taxonomy" id="102393"/>
    <lineage>
        <taxon>Eukaryota</taxon>
        <taxon>Metazoa</taxon>
        <taxon>Spiralia</taxon>
        <taxon>Lophotrochozoa</taxon>
        <taxon>Mollusca</taxon>
        <taxon>Bivalvia</taxon>
        <taxon>Autobranchia</taxon>
        <taxon>Pteriomorphia</taxon>
        <taxon>Mytilida</taxon>
        <taxon>Mytiloidea</taxon>
        <taxon>Mytilidae</taxon>
        <taxon>Mytilinae</taxon>
        <taxon>Septifer</taxon>
    </lineage>
</organism>
<protein>
    <submittedName>
        <fullName evidence="2">ATP synthase F0 subunit 8</fullName>
    </submittedName>
</protein>
<keyword evidence="1" id="KW-0812">Transmembrane</keyword>
<sequence>MTLIMGPFFWSILFVSFSIMIEMMIMSVYMMNSKSVYFVKF</sequence>
<accession>A0A516EZM2</accession>
<dbReference type="AlphaFoldDB" id="A0A516EZM2"/>
<evidence type="ECO:0000313" key="2">
    <source>
        <dbReference type="EMBL" id="QDO71951.1"/>
    </source>
</evidence>
<gene>
    <name evidence="2" type="primary">atp8</name>
</gene>
<keyword evidence="1" id="KW-0472">Membrane</keyword>
<keyword evidence="1" id="KW-1133">Transmembrane helix</keyword>
<feature type="transmembrane region" description="Helical" evidence="1">
    <location>
        <begin position="12"/>
        <end position="31"/>
    </location>
</feature>